<dbReference type="CDD" id="cd02947">
    <property type="entry name" value="TRX_family"/>
    <property type="match status" value="1"/>
</dbReference>
<feature type="domain" description="Thioredoxin" evidence="1">
    <location>
        <begin position="1"/>
        <end position="96"/>
    </location>
</feature>
<dbReference type="PROSITE" id="PS51352">
    <property type="entry name" value="THIOREDOXIN_2"/>
    <property type="match status" value="1"/>
</dbReference>
<proteinExistence type="predicted"/>
<dbReference type="InterPro" id="IPR013766">
    <property type="entry name" value="Thioredoxin_domain"/>
</dbReference>
<keyword evidence="3" id="KW-1185">Reference proteome</keyword>
<organism evidence="2 3">
    <name type="scientific">Comamonas flocculans</name>
    <dbReference type="NCBI Taxonomy" id="2597701"/>
    <lineage>
        <taxon>Bacteria</taxon>
        <taxon>Pseudomonadati</taxon>
        <taxon>Pseudomonadota</taxon>
        <taxon>Betaproteobacteria</taxon>
        <taxon>Burkholderiales</taxon>
        <taxon>Comamonadaceae</taxon>
        <taxon>Comamonas</taxon>
    </lineage>
</organism>
<dbReference type="AlphaFoldDB" id="A0A5B8RXP9"/>
<dbReference type="SUPFAM" id="SSF52833">
    <property type="entry name" value="Thioredoxin-like"/>
    <property type="match status" value="1"/>
</dbReference>
<evidence type="ECO:0000313" key="2">
    <source>
        <dbReference type="EMBL" id="QEA14300.1"/>
    </source>
</evidence>
<name>A0A5B8RXP9_9BURK</name>
<dbReference type="EMBL" id="CP042344">
    <property type="protein sequence ID" value="QEA14300.1"/>
    <property type="molecule type" value="Genomic_DNA"/>
</dbReference>
<reference evidence="2 3" key="1">
    <citation type="submission" date="2019-07" db="EMBL/GenBank/DDBJ databases">
        <title>Complete genome sequence of Comamonas sp. NLF 7-7 isolated from livestock.</title>
        <authorList>
            <person name="Kim D.H."/>
            <person name="Kim J.G."/>
        </authorList>
    </citation>
    <scope>NUCLEOTIDE SEQUENCE [LARGE SCALE GENOMIC DNA]</scope>
    <source>
        <strain evidence="2 3">NLF 7-7</strain>
    </source>
</reference>
<sequence length="119" mass="13376">MPPMSEASEPWWIVCLCAQWCKVCRGWRADFEALAAQQPQWRFAWVDVEDEEELVGDFDVETFPTLLLGRAGQLRYCAPIAPRPEVLLRLAQGLLGEHAPGTGNAEVLALLQRIIAERS</sequence>
<accession>A0A5B8RXP9</accession>
<dbReference type="OrthoDB" id="8521206at2"/>
<dbReference type="Proteomes" id="UP000321199">
    <property type="component" value="Chromosome"/>
</dbReference>
<dbReference type="Pfam" id="PF00085">
    <property type="entry name" value="Thioredoxin"/>
    <property type="match status" value="1"/>
</dbReference>
<dbReference type="Gene3D" id="3.40.30.10">
    <property type="entry name" value="Glutaredoxin"/>
    <property type="match status" value="1"/>
</dbReference>
<protein>
    <submittedName>
        <fullName evidence="2">Thioredoxin family protein</fullName>
    </submittedName>
</protein>
<dbReference type="KEGG" id="cof:FOZ74_15385"/>
<evidence type="ECO:0000259" key="1">
    <source>
        <dbReference type="PROSITE" id="PS51352"/>
    </source>
</evidence>
<dbReference type="InterPro" id="IPR036249">
    <property type="entry name" value="Thioredoxin-like_sf"/>
</dbReference>
<evidence type="ECO:0000313" key="3">
    <source>
        <dbReference type="Proteomes" id="UP000321199"/>
    </source>
</evidence>
<gene>
    <name evidence="2" type="ORF">FOZ74_15385</name>
</gene>